<evidence type="ECO:0008006" key="2">
    <source>
        <dbReference type="Google" id="ProtNLM"/>
    </source>
</evidence>
<dbReference type="SUPFAM" id="SSF102114">
    <property type="entry name" value="Radical SAM enzymes"/>
    <property type="match status" value="1"/>
</dbReference>
<name>X1P584_9ZZZZ</name>
<comment type="caution">
    <text evidence="1">The sequence shown here is derived from an EMBL/GenBank/DDBJ whole genome shotgun (WGS) entry which is preliminary data.</text>
</comment>
<proteinExistence type="predicted"/>
<reference evidence="1" key="1">
    <citation type="journal article" date="2014" name="Front. Microbiol.">
        <title>High frequency of phylogenetically diverse reductive dehalogenase-homologous genes in deep subseafloor sedimentary metagenomes.</title>
        <authorList>
            <person name="Kawai M."/>
            <person name="Futagami T."/>
            <person name="Toyoda A."/>
            <person name="Takaki Y."/>
            <person name="Nishi S."/>
            <person name="Hori S."/>
            <person name="Arai W."/>
            <person name="Tsubouchi T."/>
            <person name="Morono Y."/>
            <person name="Uchiyama I."/>
            <person name="Ito T."/>
            <person name="Fujiyama A."/>
            <person name="Inagaki F."/>
            <person name="Takami H."/>
        </authorList>
    </citation>
    <scope>NUCLEOTIDE SEQUENCE</scope>
    <source>
        <strain evidence="1">Expedition CK06-06</strain>
    </source>
</reference>
<evidence type="ECO:0000313" key="1">
    <source>
        <dbReference type="EMBL" id="GAI34210.1"/>
    </source>
</evidence>
<accession>X1P584</accession>
<dbReference type="EMBL" id="BARV01031115">
    <property type="protein sequence ID" value="GAI34210.1"/>
    <property type="molecule type" value="Genomic_DNA"/>
</dbReference>
<feature type="non-terminal residue" evidence="1">
    <location>
        <position position="1"/>
    </location>
</feature>
<organism evidence="1">
    <name type="scientific">marine sediment metagenome</name>
    <dbReference type="NCBI Taxonomy" id="412755"/>
    <lineage>
        <taxon>unclassified sequences</taxon>
        <taxon>metagenomes</taxon>
        <taxon>ecological metagenomes</taxon>
    </lineage>
</organism>
<dbReference type="AlphaFoldDB" id="X1P584"/>
<sequence length="229" mass="27097">AREVFRKRKDMKYEFEDMEHNGHKIVRLNTGSITTQYIREVLPELPRRDDIEYRLFMRPAKAENIALKEVLTEDGGIFPKLVLGFGMEFPTNRMLRYIGKGSNTDEVLEFLRLCHENKIHANANFILGWDNLIQDDIRELENFMDSMPENSITTFQMRWLFAHPHTKVHDTYKGKAIKLGPFYEGFRTEINEKQMELNREAGDIISQYSSIKHYRVEGMVNIRKHLEKN</sequence>
<dbReference type="InterPro" id="IPR058240">
    <property type="entry name" value="rSAM_sf"/>
</dbReference>
<gene>
    <name evidence="1" type="ORF">S06H3_49292</name>
</gene>
<protein>
    <recommendedName>
        <fullName evidence="2">Radical SAM core domain-containing protein</fullName>
    </recommendedName>
</protein>